<proteinExistence type="inferred from homology"/>
<feature type="region of interest" description="Disordered" evidence="16">
    <location>
        <begin position="145"/>
        <end position="174"/>
    </location>
</feature>
<organism evidence="18 19">
    <name type="scientific">Trichocladium antarcticum</name>
    <dbReference type="NCBI Taxonomy" id="1450529"/>
    <lineage>
        <taxon>Eukaryota</taxon>
        <taxon>Fungi</taxon>
        <taxon>Dikarya</taxon>
        <taxon>Ascomycota</taxon>
        <taxon>Pezizomycotina</taxon>
        <taxon>Sordariomycetes</taxon>
        <taxon>Sordariomycetidae</taxon>
        <taxon>Sordariales</taxon>
        <taxon>Chaetomiaceae</taxon>
        <taxon>Trichocladium</taxon>
    </lineage>
</organism>
<evidence type="ECO:0000256" key="10">
    <source>
        <dbReference type="ARBA" id="ARBA00022824"/>
    </source>
</evidence>
<evidence type="ECO:0000256" key="3">
    <source>
        <dbReference type="ARBA" id="ARBA00005189"/>
    </source>
</evidence>
<evidence type="ECO:0000256" key="1">
    <source>
        <dbReference type="ARBA" id="ARBA00004477"/>
    </source>
</evidence>
<dbReference type="Proteomes" id="UP001304895">
    <property type="component" value="Unassembled WGS sequence"/>
</dbReference>
<dbReference type="EMBL" id="MU853421">
    <property type="protein sequence ID" value="KAK4131856.1"/>
    <property type="molecule type" value="Genomic_DNA"/>
</dbReference>
<comment type="catalytic activity">
    <reaction evidence="15">
        <text>an acyl-CoA + a 1,2-diacyl-sn-glycerol = a triacyl-sn-glycerol + CoA</text>
        <dbReference type="Rhea" id="RHEA:10868"/>
        <dbReference type="ChEBI" id="CHEBI:17815"/>
        <dbReference type="ChEBI" id="CHEBI:57287"/>
        <dbReference type="ChEBI" id="CHEBI:58342"/>
        <dbReference type="ChEBI" id="CHEBI:64615"/>
        <dbReference type="EC" id="2.3.1.20"/>
    </reaction>
</comment>
<accession>A0AAN6ZBI0</accession>
<feature type="transmembrane region" description="Helical" evidence="17">
    <location>
        <begin position="207"/>
        <end position="233"/>
    </location>
</feature>
<evidence type="ECO:0000313" key="18">
    <source>
        <dbReference type="EMBL" id="KAK4131856.1"/>
    </source>
</evidence>
<dbReference type="GO" id="GO:0006071">
    <property type="term" value="P:glycerol metabolic process"/>
    <property type="evidence" value="ECO:0007669"/>
    <property type="project" value="UniProtKB-KW"/>
</dbReference>
<evidence type="ECO:0000256" key="12">
    <source>
        <dbReference type="ARBA" id="ARBA00023098"/>
    </source>
</evidence>
<dbReference type="InterPro" id="IPR007130">
    <property type="entry name" value="DAGAT"/>
</dbReference>
<protein>
    <recommendedName>
        <fullName evidence="5">diacylglycerol O-acyltransferase</fullName>
        <ecNumber evidence="5">2.3.1.20</ecNumber>
    </recommendedName>
</protein>
<dbReference type="CDD" id="cd07987">
    <property type="entry name" value="LPLAT_MGAT-like"/>
    <property type="match status" value="1"/>
</dbReference>
<reference evidence="18" key="2">
    <citation type="submission" date="2023-05" db="EMBL/GenBank/DDBJ databases">
        <authorList>
            <consortium name="Lawrence Berkeley National Laboratory"/>
            <person name="Steindorff A."/>
            <person name="Hensen N."/>
            <person name="Bonometti L."/>
            <person name="Westerberg I."/>
            <person name="Brannstrom I.O."/>
            <person name="Guillou S."/>
            <person name="Cros-Aarteil S."/>
            <person name="Calhoun S."/>
            <person name="Haridas S."/>
            <person name="Kuo A."/>
            <person name="Mondo S."/>
            <person name="Pangilinan J."/>
            <person name="Riley R."/>
            <person name="Labutti K."/>
            <person name="Andreopoulos B."/>
            <person name="Lipzen A."/>
            <person name="Chen C."/>
            <person name="Yanf M."/>
            <person name="Daum C."/>
            <person name="Ng V."/>
            <person name="Clum A."/>
            <person name="Ohm R."/>
            <person name="Martin F."/>
            <person name="Silar P."/>
            <person name="Natvig D."/>
            <person name="Lalanne C."/>
            <person name="Gautier V."/>
            <person name="Ament-Velasquez S.L."/>
            <person name="Kruys A."/>
            <person name="Hutchinson M.I."/>
            <person name="Powell A.J."/>
            <person name="Barry K."/>
            <person name="Miller A.N."/>
            <person name="Grigoriev I.V."/>
            <person name="Debuchy R."/>
            <person name="Gladieux P."/>
            <person name="Thoren M.H."/>
            <person name="Johannesson H."/>
        </authorList>
    </citation>
    <scope>NUCLEOTIDE SEQUENCE</scope>
    <source>
        <strain evidence="18">CBS 123565</strain>
    </source>
</reference>
<keyword evidence="19" id="KW-1185">Reference proteome</keyword>
<reference evidence="18" key="1">
    <citation type="journal article" date="2023" name="Mol. Phylogenet. Evol.">
        <title>Genome-scale phylogeny and comparative genomics of the fungal order Sordariales.</title>
        <authorList>
            <person name="Hensen N."/>
            <person name="Bonometti L."/>
            <person name="Westerberg I."/>
            <person name="Brannstrom I.O."/>
            <person name="Guillou S."/>
            <person name="Cros-Aarteil S."/>
            <person name="Calhoun S."/>
            <person name="Haridas S."/>
            <person name="Kuo A."/>
            <person name="Mondo S."/>
            <person name="Pangilinan J."/>
            <person name="Riley R."/>
            <person name="LaButti K."/>
            <person name="Andreopoulos B."/>
            <person name="Lipzen A."/>
            <person name="Chen C."/>
            <person name="Yan M."/>
            <person name="Daum C."/>
            <person name="Ng V."/>
            <person name="Clum A."/>
            <person name="Steindorff A."/>
            <person name="Ohm R.A."/>
            <person name="Martin F."/>
            <person name="Silar P."/>
            <person name="Natvig D.O."/>
            <person name="Lalanne C."/>
            <person name="Gautier V."/>
            <person name="Ament-Velasquez S.L."/>
            <person name="Kruys A."/>
            <person name="Hutchinson M.I."/>
            <person name="Powell A.J."/>
            <person name="Barry K."/>
            <person name="Miller A.N."/>
            <person name="Grigoriev I.V."/>
            <person name="Debuchy R."/>
            <person name="Gladieux P."/>
            <person name="Hiltunen Thoren M."/>
            <person name="Johannesson H."/>
        </authorList>
    </citation>
    <scope>NUCLEOTIDE SEQUENCE</scope>
    <source>
        <strain evidence="18">CBS 123565</strain>
    </source>
</reference>
<dbReference type="PANTHER" id="PTHR12317">
    <property type="entry name" value="DIACYLGLYCEROL O-ACYLTRANSFERASE"/>
    <property type="match status" value="1"/>
</dbReference>
<feature type="compositionally biased region" description="Low complexity" evidence="16">
    <location>
        <begin position="165"/>
        <end position="174"/>
    </location>
</feature>
<feature type="region of interest" description="Disordered" evidence="16">
    <location>
        <begin position="1"/>
        <end position="74"/>
    </location>
</feature>
<dbReference type="PANTHER" id="PTHR12317:SF0">
    <property type="entry name" value="ACYLTRANSFERASE"/>
    <property type="match status" value="1"/>
</dbReference>
<keyword evidence="12" id="KW-0443">Lipid metabolism</keyword>
<dbReference type="AlphaFoldDB" id="A0AAN6ZBI0"/>
<dbReference type="GO" id="GO:0004144">
    <property type="term" value="F:diacylglycerol O-acyltransferase activity"/>
    <property type="evidence" value="ECO:0007669"/>
    <property type="project" value="UniProtKB-EC"/>
</dbReference>
<evidence type="ECO:0000256" key="16">
    <source>
        <dbReference type="SAM" id="MobiDB-lite"/>
    </source>
</evidence>
<gene>
    <name evidence="18" type="ORF">BT67DRAFT_444277</name>
</gene>
<dbReference type="Pfam" id="PF03982">
    <property type="entry name" value="DAGAT"/>
    <property type="match status" value="1"/>
</dbReference>
<evidence type="ECO:0000256" key="15">
    <source>
        <dbReference type="ARBA" id="ARBA00048109"/>
    </source>
</evidence>
<keyword evidence="13 17" id="KW-0472">Membrane</keyword>
<feature type="compositionally biased region" description="Basic residues" evidence="16">
    <location>
        <begin position="16"/>
        <end position="31"/>
    </location>
</feature>
<evidence type="ECO:0000256" key="17">
    <source>
        <dbReference type="SAM" id="Phobius"/>
    </source>
</evidence>
<comment type="pathway">
    <text evidence="2">Glycerolipid metabolism; triacylglycerol biosynthesis.</text>
</comment>
<evidence type="ECO:0000256" key="2">
    <source>
        <dbReference type="ARBA" id="ARBA00004771"/>
    </source>
</evidence>
<evidence type="ECO:0000256" key="11">
    <source>
        <dbReference type="ARBA" id="ARBA00022989"/>
    </source>
</evidence>
<keyword evidence="8 17" id="KW-0812">Transmembrane</keyword>
<evidence type="ECO:0000256" key="5">
    <source>
        <dbReference type="ARBA" id="ARBA00013244"/>
    </source>
</evidence>
<keyword evidence="9" id="KW-0319">Glycerol metabolism</keyword>
<evidence type="ECO:0000256" key="8">
    <source>
        <dbReference type="ARBA" id="ARBA00022692"/>
    </source>
</evidence>
<evidence type="ECO:0000256" key="4">
    <source>
        <dbReference type="ARBA" id="ARBA00005420"/>
    </source>
</evidence>
<comment type="similarity">
    <text evidence="4">Belongs to the diacylglycerol acyltransferase family.</text>
</comment>
<keyword evidence="6" id="KW-0444">Lipid biosynthesis</keyword>
<evidence type="ECO:0000256" key="6">
    <source>
        <dbReference type="ARBA" id="ARBA00022516"/>
    </source>
</evidence>
<evidence type="ECO:0000256" key="13">
    <source>
        <dbReference type="ARBA" id="ARBA00023136"/>
    </source>
</evidence>
<comment type="subcellular location">
    <subcellularLocation>
        <location evidence="1">Endoplasmic reticulum membrane</location>
        <topology evidence="1">Multi-pass membrane protein</topology>
    </subcellularLocation>
</comment>
<feature type="compositionally biased region" description="Polar residues" evidence="16">
    <location>
        <begin position="33"/>
        <end position="42"/>
    </location>
</feature>
<keyword evidence="14" id="KW-0012">Acyltransferase</keyword>
<evidence type="ECO:0000256" key="9">
    <source>
        <dbReference type="ARBA" id="ARBA00022798"/>
    </source>
</evidence>
<comment type="caution">
    <text evidence="18">The sequence shown here is derived from an EMBL/GenBank/DDBJ whole genome shotgun (WGS) entry which is preliminary data.</text>
</comment>
<dbReference type="GO" id="GO:0019432">
    <property type="term" value="P:triglyceride biosynthetic process"/>
    <property type="evidence" value="ECO:0007669"/>
    <property type="project" value="TreeGrafter"/>
</dbReference>
<comment type="pathway">
    <text evidence="3">Lipid metabolism.</text>
</comment>
<name>A0AAN6ZBI0_9PEZI</name>
<dbReference type="GO" id="GO:0005789">
    <property type="term" value="C:endoplasmic reticulum membrane"/>
    <property type="evidence" value="ECO:0007669"/>
    <property type="project" value="UniProtKB-SubCell"/>
</dbReference>
<keyword evidence="7" id="KW-0808">Transferase</keyword>
<evidence type="ECO:0000256" key="7">
    <source>
        <dbReference type="ARBA" id="ARBA00022679"/>
    </source>
</evidence>
<keyword evidence="10" id="KW-0256">Endoplasmic reticulum</keyword>
<sequence>MTQPDHGYTASPTGSVRKKGRAKRGRAKKAAAQKTQQNQEQDGPNGVDAALDAVPEVDNGDSGDSADTAEPTMADVKAAMAMNGKKTYAQTTIDAVKEVTSYEATRQAKRNSVGENADLADSAGDIAEHEADDISVDGVKTPYRQDAVNGTKPGPGRGPPPTTYPPLTNAAGEEAAARERARADAYLAGGIRFAPWNIPYRRRLQTLAVLAHSLSIAMTVSFFFFLCAIPLTWPIVIPYLLHMLLSKSGTDGRLRRRSERFRRLRIWKFFGEYYPAQLHKTHDLLPTRKYIFGYHPHGIISHGAFASFATEALGFADKFPGITNTLLTLDSNFRIPLYRDYILALGLQSVSKESITNILTTGGRNREGMGRAVTIVVGGARESLQAQPGLMNLVLAERKGFIKMAMRTGADLVPVLAFGENDLYDQVSAKQHPRLHRLQMWVLHTLKFTLPFLHGRGIFNYDVGLMPYRRPLNVVVGRPIPVAQARGEVDMREVDRLHRVYVAELLGMWERYKDVFARERRGELQVLK</sequence>
<evidence type="ECO:0000313" key="19">
    <source>
        <dbReference type="Proteomes" id="UP001304895"/>
    </source>
</evidence>
<keyword evidence="11 17" id="KW-1133">Transmembrane helix</keyword>
<evidence type="ECO:0000256" key="14">
    <source>
        <dbReference type="ARBA" id="ARBA00023315"/>
    </source>
</evidence>
<dbReference type="EC" id="2.3.1.20" evidence="5"/>